<keyword evidence="5" id="KW-0235">DNA replication</keyword>
<dbReference type="SUPFAM" id="SSF48019">
    <property type="entry name" value="post-AAA+ oligomerization domain-like"/>
    <property type="match status" value="1"/>
</dbReference>
<dbReference type="EC" id="2.7.7.7" evidence="1"/>
<comment type="caution">
    <text evidence="9">The sequence shown here is derived from an EMBL/GenBank/DDBJ whole genome shotgun (WGS) entry which is preliminary data.</text>
</comment>
<dbReference type="GO" id="GO:0003677">
    <property type="term" value="F:DNA binding"/>
    <property type="evidence" value="ECO:0007669"/>
    <property type="project" value="InterPro"/>
</dbReference>
<dbReference type="GO" id="GO:0008408">
    <property type="term" value="F:3'-5' exonuclease activity"/>
    <property type="evidence" value="ECO:0007669"/>
    <property type="project" value="InterPro"/>
</dbReference>
<dbReference type="InterPro" id="IPR015199">
    <property type="entry name" value="DNA_pol_III_delta_C"/>
</dbReference>
<dbReference type="RefSeq" id="WP_146862019.1">
    <property type="nucleotide sequence ID" value="NZ_BJTZ01000003.1"/>
</dbReference>
<dbReference type="GO" id="GO:0006261">
    <property type="term" value="P:DNA-templated DNA replication"/>
    <property type="evidence" value="ECO:0007669"/>
    <property type="project" value="TreeGrafter"/>
</dbReference>
<reference evidence="9 10" key="1">
    <citation type="submission" date="2019-07" db="EMBL/GenBank/DDBJ databases">
        <title>Whole genome shotgun sequence of Aliivibrio fischeri NBRC 101058.</title>
        <authorList>
            <person name="Hosoyama A."/>
            <person name="Uohara A."/>
            <person name="Ohji S."/>
            <person name="Ichikawa N."/>
        </authorList>
    </citation>
    <scope>NUCLEOTIDE SEQUENCE [LARGE SCALE GENOMIC DNA]</scope>
    <source>
        <strain evidence="9 10">NBRC 101058</strain>
    </source>
</reference>
<proteinExistence type="predicted"/>
<dbReference type="NCBIfam" id="TIGR00678">
    <property type="entry name" value="holB"/>
    <property type="match status" value="1"/>
</dbReference>
<sequence>MATKLYPWQENLWQQWQQLIQADRLPHAILCAMPVGAGREALVQYFADTLLCLTQGIEPCGFCHSCELIKSQTHPDLHWIKPETEGKSISVEQIRQCNSWALESSQFNAKRVIIIDPAEKMTESAANALLKTLEAPPKNCQFVLLADSPHKLLPTIRSRCQVWHQSKVDAESITAWLQETENLSVSMQSIVLNDSLPLAVKSFYQDKKQALHKQLLSDFEACVRSDFCQTADIIKTVLKLEHEGLTWLSYLLADIQKRQMGIMQPWVHCDEPRVVEDLAKTLSSNVVYKQYIALNSLQEQLDSFPGLNKELLLTQWIFEFTGEFSVN</sequence>
<dbReference type="GO" id="GO:0003887">
    <property type="term" value="F:DNA-directed DNA polymerase activity"/>
    <property type="evidence" value="ECO:0007669"/>
    <property type="project" value="UniProtKB-KW"/>
</dbReference>
<dbReference type="Pfam" id="PF13177">
    <property type="entry name" value="DNA_pol3_delta2"/>
    <property type="match status" value="1"/>
</dbReference>
<dbReference type="SUPFAM" id="SSF52540">
    <property type="entry name" value="P-loop containing nucleoside triphosphate hydrolases"/>
    <property type="match status" value="1"/>
</dbReference>
<dbReference type="Pfam" id="PF09115">
    <property type="entry name" value="DNApol3-delta_C"/>
    <property type="match status" value="1"/>
</dbReference>
<evidence type="ECO:0000313" key="10">
    <source>
        <dbReference type="Proteomes" id="UP000321787"/>
    </source>
</evidence>
<dbReference type="PANTHER" id="PTHR11669">
    <property type="entry name" value="REPLICATION FACTOR C / DNA POLYMERASE III GAMMA-TAU SUBUNIT"/>
    <property type="match status" value="1"/>
</dbReference>
<dbReference type="InterPro" id="IPR027417">
    <property type="entry name" value="P-loop_NTPase"/>
</dbReference>
<evidence type="ECO:0000256" key="1">
    <source>
        <dbReference type="ARBA" id="ARBA00012417"/>
    </source>
</evidence>
<keyword evidence="3" id="KW-0808">Transferase</keyword>
<keyword evidence="4" id="KW-0548">Nucleotidyltransferase</keyword>
<name>A0A510UDR0_ALIFS</name>
<dbReference type="InterPro" id="IPR050238">
    <property type="entry name" value="DNA_Rep/Repair_Clamp_Loader"/>
</dbReference>
<evidence type="ECO:0000256" key="2">
    <source>
        <dbReference type="ARBA" id="ARBA00014363"/>
    </source>
</evidence>
<keyword evidence="6" id="KW-0239">DNA-directed DNA polymerase</keyword>
<dbReference type="InterPro" id="IPR004622">
    <property type="entry name" value="DNA_pol_HolB"/>
</dbReference>
<dbReference type="Proteomes" id="UP000321787">
    <property type="component" value="Unassembled WGS sequence"/>
</dbReference>
<evidence type="ECO:0000259" key="8">
    <source>
        <dbReference type="Pfam" id="PF09115"/>
    </source>
</evidence>
<protein>
    <recommendedName>
        <fullName evidence="2">DNA polymerase III subunit delta'</fullName>
        <ecNumber evidence="1">2.7.7.7</ecNumber>
    </recommendedName>
</protein>
<evidence type="ECO:0000256" key="7">
    <source>
        <dbReference type="ARBA" id="ARBA00049244"/>
    </source>
</evidence>
<evidence type="ECO:0000256" key="4">
    <source>
        <dbReference type="ARBA" id="ARBA00022695"/>
    </source>
</evidence>
<dbReference type="AlphaFoldDB" id="A0A510UDR0"/>
<comment type="catalytic activity">
    <reaction evidence="7">
        <text>DNA(n) + a 2'-deoxyribonucleoside 5'-triphosphate = DNA(n+1) + diphosphate</text>
        <dbReference type="Rhea" id="RHEA:22508"/>
        <dbReference type="Rhea" id="RHEA-COMP:17339"/>
        <dbReference type="Rhea" id="RHEA-COMP:17340"/>
        <dbReference type="ChEBI" id="CHEBI:33019"/>
        <dbReference type="ChEBI" id="CHEBI:61560"/>
        <dbReference type="ChEBI" id="CHEBI:173112"/>
        <dbReference type="EC" id="2.7.7.7"/>
    </reaction>
</comment>
<organism evidence="9 10">
    <name type="scientific">Aliivibrio fischeri</name>
    <name type="common">Vibrio fischeri</name>
    <dbReference type="NCBI Taxonomy" id="668"/>
    <lineage>
        <taxon>Bacteria</taxon>
        <taxon>Pseudomonadati</taxon>
        <taxon>Pseudomonadota</taxon>
        <taxon>Gammaproteobacteria</taxon>
        <taxon>Vibrionales</taxon>
        <taxon>Vibrionaceae</taxon>
        <taxon>Aliivibrio</taxon>
    </lineage>
</organism>
<feature type="domain" description="DNA polymerase III delta subunit C-terminal" evidence="8">
    <location>
        <begin position="213"/>
        <end position="320"/>
    </location>
</feature>
<gene>
    <name evidence="9" type="primary">holB</name>
    <name evidence="9" type="ORF">AFI02nite_07800</name>
</gene>
<evidence type="ECO:0000256" key="6">
    <source>
        <dbReference type="ARBA" id="ARBA00022932"/>
    </source>
</evidence>
<dbReference type="InterPro" id="IPR008921">
    <property type="entry name" value="DNA_pol3_clamp-load_cplx_C"/>
</dbReference>
<dbReference type="Gene3D" id="1.20.272.10">
    <property type="match status" value="1"/>
</dbReference>
<evidence type="ECO:0000256" key="3">
    <source>
        <dbReference type="ARBA" id="ARBA00022679"/>
    </source>
</evidence>
<evidence type="ECO:0000313" key="9">
    <source>
        <dbReference type="EMBL" id="GEK12744.1"/>
    </source>
</evidence>
<accession>A0A510UDR0</accession>
<dbReference type="EMBL" id="BJTZ01000003">
    <property type="protein sequence ID" value="GEK12744.1"/>
    <property type="molecule type" value="Genomic_DNA"/>
</dbReference>
<evidence type="ECO:0000256" key="5">
    <source>
        <dbReference type="ARBA" id="ARBA00022705"/>
    </source>
</evidence>
<dbReference type="GO" id="GO:0009360">
    <property type="term" value="C:DNA polymerase III complex"/>
    <property type="evidence" value="ECO:0007669"/>
    <property type="project" value="InterPro"/>
</dbReference>
<dbReference type="Gene3D" id="3.40.50.300">
    <property type="entry name" value="P-loop containing nucleotide triphosphate hydrolases"/>
    <property type="match status" value="1"/>
</dbReference>
<dbReference type="PANTHER" id="PTHR11669:SF8">
    <property type="entry name" value="DNA POLYMERASE III SUBUNIT DELTA"/>
    <property type="match status" value="1"/>
</dbReference>